<keyword evidence="1" id="KW-0732">Signal</keyword>
<sequence length="302" mass="33048">MCLFREEYTELCSIITNSSGPFQQCHLHVDPQAYFTSCVYDLCAYTPANGMLCSAVEAYETACSLLGSKHQNGGLHYIASWTALRMSGVARKMECTAASAMRIMSDLTLSPLTLWSSVLAAREPCLCLAASCLRQGSQHTPSTSMTPAATAHSKMEEWSSFSTMTTTCGMSLRSNSTHFIYENSIHGDANSGSGPISRERQINLHFSCVYPLTLTLSMNVEINPLESIVTKKLPGGEGTYRVRMIPYEDAGFSHAHSGGVDVQVNQQIYVEVRVDGVESSQIATVIDSCWATPVNQPDYHIR</sequence>
<dbReference type="PANTHER" id="PTHR14002">
    <property type="entry name" value="ENDOGLIN/TGF-BETA RECEPTOR TYPE III"/>
    <property type="match status" value="1"/>
</dbReference>
<evidence type="ECO:0000313" key="5">
    <source>
        <dbReference type="Proteomes" id="UP001591681"/>
    </source>
</evidence>
<keyword evidence="2" id="KW-1015">Disulfide bond</keyword>
<dbReference type="PANTHER" id="PTHR14002:SF50">
    <property type="entry name" value="ALPHA-TECTORIN-LIKE-RELATED"/>
    <property type="match status" value="1"/>
</dbReference>
<dbReference type="Pfam" id="PF00100">
    <property type="entry name" value="Zona_pellucida"/>
    <property type="match status" value="1"/>
</dbReference>
<dbReference type="AlphaFoldDB" id="A0ABD1KRK5"/>
<name>A0ABD1KRK5_9TELE</name>
<evidence type="ECO:0000256" key="1">
    <source>
        <dbReference type="ARBA" id="ARBA00022729"/>
    </source>
</evidence>
<keyword evidence="5" id="KW-1185">Reference proteome</keyword>
<dbReference type="InterPro" id="IPR042235">
    <property type="entry name" value="ZP-C_dom"/>
</dbReference>
<evidence type="ECO:0000259" key="3">
    <source>
        <dbReference type="PROSITE" id="PS51034"/>
    </source>
</evidence>
<dbReference type="Proteomes" id="UP001591681">
    <property type="component" value="Unassembled WGS sequence"/>
</dbReference>
<comment type="caution">
    <text evidence="4">The sequence shown here is derived from an EMBL/GenBank/DDBJ whole genome shotgun (WGS) entry which is preliminary data.</text>
</comment>
<reference evidence="4 5" key="1">
    <citation type="submission" date="2024-09" db="EMBL/GenBank/DDBJ databases">
        <title>A chromosome-level genome assembly of Gray's grenadier anchovy, Coilia grayii.</title>
        <authorList>
            <person name="Fu Z."/>
        </authorList>
    </citation>
    <scope>NUCLEOTIDE SEQUENCE [LARGE SCALE GENOMIC DNA]</scope>
    <source>
        <strain evidence="4">G4</strain>
        <tissue evidence="4">Muscle</tissue>
    </source>
</reference>
<evidence type="ECO:0000256" key="2">
    <source>
        <dbReference type="ARBA" id="ARBA00023157"/>
    </source>
</evidence>
<dbReference type="EMBL" id="JBHFQA010000003">
    <property type="protein sequence ID" value="KAL2101801.1"/>
    <property type="molecule type" value="Genomic_DNA"/>
</dbReference>
<dbReference type="InterPro" id="IPR001507">
    <property type="entry name" value="ZP_dom"/>
</dbReference>
<dbReference type="SMART" id="SM00832">
    <property type="entry name" value="C8"/>
    <property type="match status" value="1"/>
</dbReference>
<feature type="domain" description="ZP" evidence="3">
    <location>
        <begin position="94"/>
        <end position="302"/>
    </location>
</feature>
<accession>A0ABD1KRK5</accession>
<dbReference type="Gene3D" id="2.60.40.4100">
    <property type="entry name" value="Zona pellucida, ZP-C domain"/>
    <property type="match status" value="1"/>
</dbReference>
<dbReference type="InterPro" id="IPR055355">
    <property type="entry name" value="ZP-C"/>
</dbReference>
<dbReference type="InterPro" id="IPR014853">
    <property type="entry name" value="VWF/SSPO/ZAN-like_Cys-rich_dom"/>
</dbReference>
<proteinExistence type="predicted"/>
<dbReference type="Pfam" id="PF08742">
    <property type="entry name" value="C8"/>
    <property type="match status" value="1"/>
</dbReference>
<organism evidence="4 5">
    <name type="scientific">Coilia grayii</name>
    <name type="common">Gray's grenadier anchovy</name>
    <dbReference type="NCBI Taxonomy" id="363190"/>
    <lineage>
        <taxon>Eukaryota</taxon>
        <taxon>Metazoa</taxon>
        <taxon>Chordata</taxon>
        <taxon>Craniata</taxon>
        <taxon>Vertebrata</taxon>
        <taxon>Euteleostomi</taxon>
        <taxon>Actinopterygii</taxon>
        <taxon>Neopterygii</taxon>
        <taxon>Teleostei</taxon>
        <taxon>Clupei</taxon>
        <taxon>Clupeiformes</taxon>
        <taxon>Clupeoidei</taxon>
        <taxon>Engraulidae</taxon>
        <taxon>Coilinae</taxon>
        <taxon>Coilia</taxon>
    </lineage>
</organism>
<dbReference type="PROSITE" id="PS51034">
    <property type="entry name" value="ZP_2"/>
    <property type="match status" value="1"/>
</dbReference>
<evidence type="ECO:0000313" key="4">
    <source>
        <dbReference type="EMBL" id="KAL2101801.1"/>
    </source>
</evidence>
<dbReference type="InterPro" id="IPR055356">
    <property type="entry name" value="ZP-N"/>
</dbReference>
<protein>
    <recommendedName>
        <fullName evidence="3">ZP domain-containing protein</fullName>
    </recommendedName>
</protein>
<dbReference type="Gene3D" id="2.60.40.3210">
    <property type="entry name" value="Zona pellucida, ZP-N domain"/>
    <property type="match status" value="1"/>
</dbReference>
<gene>
    <name evidence="4" type="ORF">ACEWY4_003562</name>
</gene>
<dbReference type="Pfam" id="PF23344">
    <property type="entry name" value="ZP-N"/>
    <property type="match status" value="1"/>
</dbReference>